<evidence type="ECO:0000313" key="3">
    <source>
        <dbReference type="Proteomes" id="UP000076842"/>
    </source>
</evidence>
<sequence length="211" mass="22553">MEAATGETEAMGPGVESNSKCHGRLTESSRERHDREMGDQWHGKRSMILSGWRTDCRVGRDAIGREWVERRQNHVSPSVDGDTSIMKTIGEPRKPTVGNDAGRWKHKHTDAVVPRPGLETDPVTGGKRRWPGRGQRATGGTGCGPNASGVAGKVAVIGLFLIDLRENAETVASGAHKVDARGSSSGGEGGRVGRTDWRAAKTPDSGKRIVG</sequence>
<accession>A0A165C8Z0</accession>
<evidence type="ECO:0000256" key="1">
    <source>
        <dbReference type="SAM" id="MobiDB-lite"/>
    </source>
</evidence>
<dbReference type="Proteomes" id="UP000076842">
    <property type="component" value="Unassembled WGS sequence"/>
</dbReference>
<keyword evidence="3" id="KW-1185">Reference proteome</keyword>
<dbReference type="EMBL" id="KV424177">
    <property type="protein sequence ID" value="KZT50423.1"/>
    <property type="molecule type" value="Genomic_DNA"/>
</dbReference>
<protein>
    <submittedName>
        <fullName evidence="2">Uncharacterized protein</fullName>
    </submittedName>
</protein>
<feature type="region of interest" description="Disordered" evidence="1">
    <location>
        <begin position="172"/>
        <end position="211"/>
    </location>
</feature>
<feature type="compositionally biased region" description="Basic and acidic residues" evidence="1">
    <location>
        <begin position="24"/>
        <end position="42"/>
    </location>
</feature>
<organism evidence="2 3">
    <name type="scientific">Calocera cornea HHB12733</name>
    <dbReference type="NCBI Taxonomy" id="1353952"/>
    <lineage>
        <taxon>Eukaryota</taxon>
        <taxon>Fungi</taxon>
        <taxon>Dikarya</taxon>
        <taxon>Basidiomycota</taxon>
        <taxon>Agaricomycotina</taxon>
        <taxon>Dacrymycetes</taxon>
        <taxon>Dacrymycetales</taxon>
        <taxon>Dacrymycetaceae</taxon>
        <taxon>Calocera</taxon>
    </lineage>
</organism>
<evidence type="ECO:0000313" key="2">
    <source>
        <dbReference type="EMBL" id="KZT50423.1"/>
    </source>
</evidence>
<reference evidence="2 3" key="1">
    <citation type="journal article" date="2016" name="Mol. Biol. Evol.">
        <title>Comparative Genomics of Early-Diverging Mushroom-Forming Fungi Provides Insights into the Origins of Lignocellulose Decay Capabilities.</title>
        <authorList>
            <person name="Nagy L.G."/>
            <person name="Riley R."/>
            <person name="Tritt A."/>
            <person name="Adam C."/>
            <person name="Daum C."/>
            <person name="Floudas D."/>
            <person name="Sun H."/>
            <person name="Yadav J.S."/>
            <person name="Pangilinan J."/>
            <person name="Larsson K.H."/>
            <person name="Matsuura K."/>
            <person name="Barry K."/>
            <person name="Labutti K."/>
            <person name="Kuo R."/>
            <person name="Ohm R.A."/>
            <person name="Bhattacharya S.S."/>
            <person name="Shirouzu T."/>
            <person name="Yoshinaga Y."/>
            <person name="Martin F.M."/>
            <person name="Grigoriev I.V."/>
            <person name="Hibbett D.S."/>
        </authorList>
    </citation>
    <scope>NUCLEOTIDE SEQUENCE [LARGE SCALE GENOMIC DNA]</scope>
    <source>
        <strain evidence="2 3">HHB12733</strain>
    </source>
</reference>
<gene>
    <name evidence="2" type="ORF">CALCODRAFT_513295</name>
</gene>
<name>A0A165C8Z0_9BASI</name>
<feature type="region of interest" description="Disordered" evidence="1">
    <location>
        <begin position="1"/>
        <end position="42"/>
    </location>
</feature>
<feature type="compositionally biased region" description="Basic and acidic residues" evidence="1">
    <location>
        <begin position="191"/>
        <end position="211"/>
    </location>
</feature>
<dbReference type="InParanoid" id="A0A165C8Z0"/>
<proteinExistence type="predicted"/>
<feature type="region of interest" description="Disordered" evidence="1">
    <location>
        <begin position="74"/>
        <end position="144"/>
    </location>
</feature>
<dbReference type="AlphaFoldDB" id="A0A165C8Z0"/>